<organism evidence="2 3">
    <name type="scientific">Metarhizium guizhouense (strain ARSEF 977)</name>
    <dbReference type="NCBI Taxonomy" id="1276136"/>
    <lineage>
        <taxon>Eukaryota</taxon>
        <taxon>Fungi</taxon>
        <taxon>Dikarya</taxon>
        <taxon>Ascomycota</taxon>
        <taxon>Pezizomycotina</taxon>
        <taxon>Sordariomycetes</taxon>
        <taxon>Hypocreomycetidae</taxon>
        <taxon>Hypocreales</taxon>
        <taxon>Clavicipitaceae</taxon>
        <taxon>Metarhizium</taxon>
    </lineage>
</organism>
<comment type="caution">
    <text evidence="2">The sequence shown here is derived from an EMBL/GenBank/DDBJ whole genome shotgun (WGS) entry which is preliminary data.</text>
</comment>
<feature type="compositionally biased region" description="Basic and acidic residues" evidence="1">
    <location>
        <begin position="31"/>
        <end position="40"/>
    </location>
</feature>
<name>A0A0B4GGQ7_METGA</name>
<feature type="compositionally biased region" description="Basic residues" evidence="1">
    <location>
        <begin position="537"/>
        <end position="550"/>
    </location>
</feature>
<feature type="compositionally biased region" description="Basic and acidic residues" evidence="1">
    <location>
        <begin position="516"/>
        <end position="527"/>
    </location>
</feature>
<dbReference type="AlphaFoldDB" id="A0A0B4GGQ7"/>
<proteinExistence type="predicted"/>
<reference evidence="2 3" key="1">
    <citation type="journal article" date="2014" name="Proc. Natl. Acad. Sci. U.S.A.">
        <title>Trajectory and genomic determinants of fungal-pathogen speciation and host adaptation.</title>
        <authorList>
            <person name="Hu X."/>
            <person name="Xiao G."/>
            <person name="Zheng P."/>
            <person name="Shang Y."/>
            <person name="Su Y."/>
            <person name="Zhang X."/>
            <person name="Liu X."/>
            <person name="Zhan S."/>
            <person name="St Leger R.J."/>
            <person name="Wang C."/>
        </authorList>
    </citation>
    <scope>NUCLEOTIDE SEQUENCE [LARGE SCALE GENOMIC DNA]</scope>
    <source>
        <strain evidence="2 3">ARSEF 977</strain>
    </source>
</reference>
<evidence type="ECO:0000313" key="3">
    <source>
        <dbReference type="Proteomes" id="UP000031192"/>
    </source>
</evidence>
<keyword evidence="3" id="KW-1185">Reference proteome</keyword>
<dbReference type="HOGENOM" id="CLU_495293_0_0_1"/>
<feature type="compositionally biased region" description="Basic and acidic residues" evidence="1">
    <location>
        <begin position="402"/>
        <end position="411"/>
    </location>
</feature>
<dbReference type="Proteomes" id="UP000031192">
    <property type="component" value="Unassembled WGS sequence"/>
</dbReference>
<dbReference type="EMBL" id="AZNH01000023">
    <property type="protein sequence ID" value="KID86235.1"/>
    <property type="molecule type" value="Genomic_DNA"/>
</dbReference>
<feature type="compositionally biased region" description="Acidic residues" evidence="1">
    <location>
        <begin position="187"/>
        <end position="197"/>
    </location>
</feature>
<accession>A0A0B4GGQ7</accession>
<feature type="region of interest" description="Disordered" evidence="1">
    <location>
        <begin position="178"/>
        <end position="199"/>
    </location>
</feature>
<evidence type="ECO:0000256" key="1">
    <source>
        <dbReference type="SAM" id="MobiDB-lite"/>
    </source>
</evidence>
<evidence type="ECO:0000313" key="2">
    <source>
        <dbReference type="EMBL" id="KID86235.1"/>
    </source>
</evidence>
<protein>
    <submittedName>
        <fullName evidence="2">Uncharacterized protein</fullName>
    </submittedName>
</protein>
<feature type="compositionally biased region" description="Basic and acidic residues" evidence="1">
    <location>
        <begin position="383"/>
        <end position="393"/>
    </location>
</feature>
<feature type="compositionally biased region" description="Basic and acidic residues" evidence="1">
    <location>
        <begin position="481"/>
        <end position="492"/>
    </location>
</feature>
<dbReference type="OrthoDB" id="5401786at2759"/>
<feature type="region of interest" description="Disordered" evidence="1">
    <location>
        <begin position="364"/>
        <end position="550"/>
    </location>
</feature>
<feature type="region of interest" description="Disordered" evidence="1">
    <location>
        <begin position="20"/>
        <end position="122"/>
    </location>
</feature>
<gene>
    <name evidence="2" type="ORF">MGU_06668</name>
</gene>
<feature type="compositionally biased region" description="Basic and acidic residues" evidence="1">
    <location>
        <begin position="90"/>
        <end position="107"/>
    </location>
</feature>
<sequence>MASFFHDPRRPALSRVVEALQRLQNDPQQLAHEREERYDDPPPPYPESESGETTQPPTPGPPVVDESYQRGVRRRARYKATPWSQFKMQARREEKRLMHQQSEERFGRRQTLPWDGSSDHRANAENNVRSRWVEQGIWGDEWGPAWPEGSHPMSMRWEQEGDGPFFGSYCPTTSTAWSGARWGHEEPDPEPESESEPEQERPFTFGIFGLGVDQPKPPKPRPFIRYIQTEQGQRPYIPSPTVRNPEASRPYSQFLYQISKECEWIKDEIVHQAPGTSVDIDTMAYQSVKDMWIEDGIWNPKWGELPGMTWIYEEPEEEEAAEAPASPDAVAGQHEDAIDDGRQHASAPRPLSIFGQALISNMASGGTDGSSAPALDDAGASTTDRRTGTREAPSDQTAVTHDVQDPGDRPRRAARIARPPREERAPRLLKRSRGSDAVVDEQPPKRPRRSTRLSALPHNASDPADANKPHGSKTVDTNGVEEGRRPPCDKRAAPASGKTKGKRVNAVANPVRRSARIAERERKRMADMAEELPSKSRSPRAKTTRTARRK</sequence>